<dbReference type="AlphaFoldDB" id="A0A3P5WB61"/>
<accession>A0A3P5WB61</accession>
<sequence>MASIDDLSHIVADLRRQDGVFTVHSSIYAEIFKRSTVPYLDGNPIDPASST</sequence>
<evidence type="ECO:0000313" key="1">
    <source>
        <dbReference type="EMBL" id="VDC18421.1"/>
    </source>
</evidence>
<organism evidence="1 2">
    <name type="scientific">Arthrobacter ulcerisalmonis</name>
    <dbReference type="NCBI Taxonomy" id="2483813"/>
    <lineage>
        <taxon>Bacteria</taxon>
        <taxon>Bacillati</taxon>
        <taxon>Actinomycetota</taxon>
        <taxon>Actinomycetes</taxon>
        <taxon>Micrococcales</taxon>
        <taxon>Micrococcaceae</taxon>
        <taxon>Arthrobacter</taxon>
    </lineage>
</organism>
<protein>
    <submittedName>
        <fullName evidence="1">Uncharacterized protein</fullName>
    </submittedName>
</protein>
<gene>
    <name evidence="1" type="ORF">PSET11_00288</name>
</gene>
<keyword evidence="2" id="KW-1185">Reference proteome</keyword>
<reference evidence="1 2" key="1">
    <citation type="submission" date="2018-11" db="EMBL/GenBank/DDBJ databases">
        <authorList>
            <person name="Criscuolo A."/>
        </authorList>
    </citation>
    <scope>NUCLEOTIDE SEQUENCE [LARGE SCALE GENOMIC DNA]</scope>
    <source>
        <strain evidence="1">AT11b</strain>
    </source>
</reference>
<dbReference type="Proteomes" id="UP000280861">
    <property type="component" value="Unassembled WGS sequence"/>
</dbReference>
<name>A0A3P5WB61_9MICC</name>
<dbReference type="EMBL" id="UXAU01000009">
    <property type="protein sequence ID" value="VDC18421.1"/>
    <property type="molecule type" value="Genomic_DNA"/>
</dbReference>
<evidence type="ECO:0000313" key="2">
    <source>
        <dbReference type="Proteomes" id="UP000280861"/>
    </source>
</evidence>
<proteinExistence type="predicted"/>